<reference evidence="6 7" key="1">
    <citation type="submission" date="2019-03" db="EMBL/GenBank/DDBJ databases">
        <title>Sequencing the genomes of 1000 actinobacteria strains.</title>
        <authorList>
            <person name="Klenk H.-P."/>
        </authorList>
    </citation>
    <scope>NUCLEOTIDE SEQUENCE [LARGE SCALE GENOMIC DNA]</scope>
    <source>
        <strain evidence="6 7">DSM 43805</strain>
    </source>
</reference>
<evidence type="ECO:0000256" key="1">
    <source>
        <dbReference type="ARBA" id="ARBA00001933"/>
    </source>
</evidence>
<name>A0A4R6JM92_9ACTN</name>
<dbReference type="Proteomes" id="UP000294901">
    <property type="component" value="Unassembled WGS sequence"/>
</dbReference>
<accession>A0A4R6JM92</accession>
<keyword evidence="7" id="KW-1185">Reference proteome</keyword>
<dbReference type="InterPro" id="IPR015422">
    <property type="entry name" value="PyrdxlP-dep_Trfase_small"/>
</dbReference>
<dbReference type="RefSeq" id="WP_133872084.1">
    <property type="nucleotide sequence ID" value="NZ_BOMD01000055.1"/>
</dbReference>
<dbReference type="InterPro" id="IPR004839">
    <property type="entry name" value="Aminotransferase_I/II_large"/>
</dbReference>
<dbReference type="InterPro" id="IPR050087">
    <property type="entry name" value="AON_synthase_class-II"/>
</dbReference>
<comment type="cofactor">
    <cofactor evidence="1">
        <name>pyridoxal 5'-phosphate</name>
        <dbReference type="ChEBI" id="CHEBI:597326"/>
    </cofactor>
</comment>
<dbReference type="PANTHER" id="PTHR13693">
    <property type="entry name" value="CLASS II AMINOTRANSFERASE/8-AMINO-7-OXONONANOATE SYNTHASE"/>
    <property type="match status" value="1"/>
</dbReference>
<feature type="domain" description="Aminotransferase class I/classII large" evidence="5">
    <location>
        <begin position="89"/>
        <end position="402"/>
    </location>
</feature>
<dbReference type="EC" id="2.3.1.47" evidence="2"/>
<evidence type="ECO:0000313" key="7">
    <source>
        <dbReference type="Proteomes" id="UP000294901"/>
    </source>
</evidence>
<evidence type="ECO:0000256" key="4">
    <source>
        <dbReference type="ARBA" id="ARBA00047715"/>
    </source>
</evidence>
<organism evidence="6 7">
    <name type="scientific">Paractinoplanes brasiliensis</name>
    <dbReference type="NCBI Taxonomy" id="52695"/>
    <lineage>
        <taxon>Bacteria</taxon>
        <taxon>Bacillati</taxon>
        <taxon>Actinomycetota</taxon>
        <taxon>Actinomycetes</taxon>
        <taxon>Micromonosporales</taxon>
        <taxon>Micromonosporaceae</taxon>
        <taxon>Paractinoplanes</taxon>
    </lineage>
</organism>
<dbReference type="Gene3D" id="3.40.640.10">
    <property type="entry name" value="Type I PLP-dependent aspartate aminotransferase-like (Major domain)"/>
    <property type="match status" value="1"/>
</dbReference>
<dbReference type="InterPro" id="IPR015421">
    <property type="entry name" value="PyrdxlP-dep_Trfase_major"/>
</dbReference>
<gene>
    <name evidence="6" type="ORF">C8E87_1092</name>
</gene>
<evidence type="ECO:0000259" key="5">
    <source>
        <dbReference type="Pfam" id="PF00155"/>
    </source>
</evidence>
<comment type="caution">
    <text evidence="6">The sequence shown here is derived from an EMBL/GenBank/DDBJ whole genome shotgun (WGS) entry which is preliminary data.</text>
</comment>
<dbReference type="EMBL" id="SNWR01000001">
    <property type="protein sequence ID" value="TDO37464.1"/>
    <property type="molecule type" value="Genomic_DNA"/>
</dbReference>
<dbReference type="Pfam" id="PF00155">
    <property type="entry name" value="Aminotran_1_2"/>
    <property type="match status" value="1"/>
</dbReference>
<dbReference type="InterPro" id="IPR015424">
    <property type="entry name" value="PyrdxlP-dep_Trfase"/>
</dbReference>
<dbReference type="GO" id="GO:0008710">
    <property type="term" value="F:8-amino-7-oxononanoate synthase activity"/>
    <property type="evidence" value="ECO:0007669"/>
    <property type="project" value="UniProtKB-EC"/>
</dbReference>
<proteinExistence type="predicted"/>
<dbReference type="GO" id="GO:0030170">
    <property type="term" value="F:pyridoxal phosphate binding"/>
    <property type="evidence" value="ECO:0007669"/>
    <property type="project" value="InterPro"/>
</dbReference>
<evidence type="ECO:0000256" key="3">
    <source>
        <dbReference type="ARBA" id="ARBA00022679"/>
    </source>
</evidence>
<sequence>MNDASLAGDGLQFVQRDGRWADLERLRGGNPMYDATIEEIKGRRIRVGDHWLADFASCNYLGFDLEPEIMDAIAPEVARWGTHPSWSRLLGNPALYPQIEERLTALLDAPDTLVLPTITHIHMSVLPILAGKGVIFLDAQAHKTIYDGSVYARGLGATVQRFRANDHEHLRELLKAAPAGVQKVVAMDGVNSMTGNAPDLKAFAAVAREYGALLYVDDAHGFGVIGERAAHEKSPYGLKGNAIVKYSGETYDNVVLVGGFSKSYSSLLAFLALPTWLKNHLKVSAPPYLYSGPAPTASLATVNAGLDLNEKRGDDIRADLYRKTMTVLDHVRGLGVFTPNTGSTPVIELPLAEGEDIDVVGRLLWDRGIYVTLAAYPLVPRGQVGFRAQITAANSDEEIGELNAVITELAAAGRLRRAEQ</sequence>
<evidence type="ECO:0000313" key="6">
    <source>
        <dbReference type="EMBL" id="TDO37464.1"/>
    </source>
</evidence>
<dbReference type="SUPFAM" id="SSF53383">
    <property type="entry name" value="PLP-dependent transferases"/>
    <property type="match status" value="1"/>
</dbReference>
<dbReference type="OrthoDB" id="9807157at2"/>
<dbReference type="Gene3D" id="3.90.1150.10">
    <property type="entry name" value="Aspartate Aminotransferase, domain 1"/>
    <property type="match status" value="1"/>
</dbReference>
<protein>
    <recommendedName>
        <fullName evidence="2">8-amino-7-oxononanoate synthase</fullName>
        <ecNumber evidence="2">2.3.1.47</ecNumber>
    </recommendedName>
</protein>
<comment type="catalytic activity">
    <reaction evidence="4">
        <text>6-carboxyhexanoyl-[ACP] + L-alanine + H(+) = (8S)-8-amino-7-oxononanoate + holo-[ACP] + CO2</text>
        <dbReference type="Rhea" id="RHEA:42288"/>
        <dbReference type="Rhea" id="RHEA-COMP:9685"/>
        <dbReference type="Rhea" id="RHEA-COMP:9955"/>
        <dbReference type="ChEBI" id="CHEBI:15378"/>
        <dbReference type="ChEBI" id="CHEBI:16526"/>
        <dbReference type="ChEBI" id="CHEBI:57972"/>
        <dbReference type="ChEBI" id="CHEBI:64479"/>
        <dbReference type="ChEBI" id="CHEBI:78846"/>
        <dbReference type="ChEBI" id="CHEBI:149468"/>
        <dbReference type="EC" id="2.3.1.47"/>
    </reaction>
</comment>
<keyword evidence="3" id="KW-0808">Transferase</keyword>
<evidence type="ECO:0000256" key="2">
    <source>
        <dbReference type="ARBA" id="ARBA00013187"/>
    </source>
</evidence>
<dbReference type="AlphaFoldDB" id="A0A4R6JM92"/>